<feature type="transmembrane region" description="Helical" evidence="1">
    <location>
        <begin position="58"/>
        <end position="77"/>
    </location>
</feature>
<evidence type="ECO:0000256" key="1">
    <source>
        <dbReference type="SAM" id="Phobius"/>
    </source>
</evidence>
<keyword evidence="3" id="KW-1185">Reference proteome</keyword>
<keyword evidence="1" id="KW-1133">Transmembrane helix</keyword>
<name>A0ABS5Z6V0_9ACTN</name>
<evidence type="ECO:0008006" key="4">
    <source>
        <dbReference type="Google" id="ProtNLM"/>
    </source>
</evidence>
<gene>
    <name evidence="2" type="ORF">KOI35_44855</name>
</gene>
<feature type="transmembrane region" description="Helical" evidence="1">
    <location>
        <begin position="30"/>
        <end position="51"/>
    </location>
</feature>
<proteinExistence type="predicted"/>
<keyword evidence="1" id="KW-0472">Membrane</keyword>
<evidence type="ECO:0000313" key="2">
    <source>
        <dbReference type="EMBL" id="MBU2670654.1"/>
    </source>
</evidence>
<comment type="caution">
    <text evidence="2">The sequence shown here is derived from an EMBL/GenBank/DDBJ whole genome shotgun (WGS) entry which is preliminary data.</text>
</comment>
<keyword evidence="1" id="KW-0812">Transmembrane</keyword>
<dbReference type="EMBL" id="JAHKKG010000022">
    <property type="protein sequence ID" value="MBU2670654.1"/>
    <property type="molecule type" value="Genomic_DNA"/>
</dbReference>
<organism evidence="2 3">
    <name type="scientific">Paractinoplanes bogorensis</name>
    <dbReference type="NCBI Taxonomy" id="1610840"/>
    <lineage>
        <taxon>Bacteria</taxon>
        <taxon>Bacillati</taxon>
        <taxon>Actinomycetota</taxon>
        <taxon>Actinomycetes</taxon>
        <taxon>Micromonosporales</taxon>
        <taxon>Micromonosporaceae</taxon>
        <taxon>Paractinoplanes</taxon>
    </lineage>
</organism>
<sequence>MKTTGLVICIALALFDLAGAVPIGGAVPPVGVIIAGLVLGLATLAAMVPAWRGSRAGLLTVVVSRAVSALLGIGAFFDDSAPGWVGVSVIVGMVVTAVAVVLLMPTLLETRATRRAPA</sequence>
<feature type="transmembrane region" description="Helical" evidence="1">
    <location>
        <begin position="83"/>
        <end position="108"/>
    </location>
</feature>
<reference evidence="2 3" key="1">
    <citation type="submission" date="2021-06" db="EMBL/GenBank/DDBJ databases">
        <title>Actinoplanes lichenicola sp. nov., and Actinoplanes ovalisporus sp. nov., isolated from lichen in Thailand.</title>
        <authorList>
            <person name="Saeng-In P."/>
            <person name="Kanchanasin P."/>
            <person name="Yuki M."/>
            <person name="Kudo T."/>
            <person name="Ohkuma M."/>
            <person name="Phongsopitanun W."/>
            <person name="Tanasupawat S."/>
        </authorList>
    </citation>
    <scope>NUCLEOTIDE SEQUENCE [LARGE SCALE GENOMIC DNA]</scope>
    <source>
        <strain evidence="2 3">NBRC 110975</strain>
    </source>
</reference>
<dbReference type="RefSeq" id="WP_215795888.1">
    <property type="nucleotide sequence ID" value="NZ_JAHKKG010000022.1"/>
</dbReference>
<dbReference type="Proteomes" id="UP001519654">
    <property type="component" value="Unassembled WGS sequence"/>
</dbReference>
<evidence type="ECO:0000313" key="3">
    <source>
        <dbReference type="Proteomes" id="UP001519654"/>
    </source>
</evidence>
<accession>A0ABS5Z6V0</accession>
<protein>
    <recommendedName>
        <fullName evidence="4">Integral membrane protein</fullName>
    </recommendedName>
</protein>